<feature type="compositionally biased region" description="Basic and acidic residues" evidence="1">
    <location>
        <begin position="13"/>
        <end position="22"/>
    </location>
</feature>
<name>A0A1I8AII7_9BILA</name>
<feature type="region of interest" description="Disordered" evidence="1">
    <location>
        <begin position="8"/>
        <end position="31"/>
    </location>
</feature>
<keyword evidence="2" id="KW-1185">Reference proteome</keyword>
<evidence type="ECO:0000313" key="3">
    <source>
        <dbReference type="WBParaSite" id="L893_g5819.t1"/>
    </source>
</evidence>
<dbReference type="AlphaFoldDB" id="A0A1I8AII7"/>
<evidence type="ECO:0000256" key="1">
    <source>
        <dbReference type="SAM" id="MobiDB-lite"/>
    </source>
</evidence>
<protein>
    <submittedName>
        <fullName evidence="3">Uncharacterized protein</fullName>
    </submittedName>
</protein>
<accession>A0A1I8AII7</accession>
<dbReference type="Proteomes" id="UP000095287">
    <property type="component" value="Unplaced"/>
</dbReference>
<sequence>MYILLNKATTSQRMKDFGDSKKRPPRSYVKHPLRDDICDRMAVISAGRSDQIDRRGAETSQRRRGISSRPVAENLRALTQT</sequence>
<reference evidence="3" key="1">
    <citation type="submission" date="2016-11" db="UniProtKB">
        <authorList>
            <consortium name="WormBaseParasite"/>
        </authorList>
    </citation>
    <scope>IDENTIFICATION</scope>
</reference>
<proteinExistence type="predicted"/>
<evidence type="ECO:0000313" key="2">
    <source>
        <dbReference type="Proteomes" id="UP000095287"/>
    </source>
</evidence>
<dbReference type="WBParaSite" id="L893_g5819.t1">
    <property type="protein sequence ID" value="L893_g5819.t1"/>
    <property type="gene ID" value="L893_g5819"/>
</dbReference>
<organism evidence="2 3">
    <name type="scientific">Steinernema glaseri</name>
    <dbReference type="NCBI Taxonomy" id="37863"/>
    <lineage>
        <taxon>Eukaryota</taxon>
        <taxon>Metazoa</taxon>
        <taxon>Ecdysozoa</taxon>
        <taxon>Nematoda</taxon>
        <taxon>Chromadorea</taxon>
        <taxon>Rhabditida</taxon>
        <taxon>Tylenchina</taxon>
        <taxon>Panagrolaimomorpha</taxon>
        <taxon>Strongyloidoidea</taxon>
        <taxon>Steinernematidae</taxon>
        <taxon>Steinernema</taxon>
    </lineage>
</organism>
<feature type="region of interest" description="Disordered" evidence="1">
    <location>
        <begin position="48"/>
        <end position="81"/>
    </location>
</feature>
<feature type="compositionally biased region" description="Basic and acidic residues" evidence="1">
    <location>
        <begin position="50"/>
        <end position="61"/>
    </location>
</feature>